<reference evidence="9 10" key="1">
    <citation type="submission" date="2023-11" db="EMBL/GenBank/DDBJ databases">
        <title>Lentzea sokolovensis, sp. nov., Lentzea kristufkii, sp. nov., and Lentzea miocenensis, sp. nov., rare actinobacteria from Sokolov Coal Basin, Miocene lacustrine sediment, Czech Republic.</title>
        <authorList>
            <person name="Lara A."/>
            <person name="Kotroba L."/>
            <person name="Nouioui I."/>
            <person name="Neumann-Schaal M."/>
            <person name="Mast Y."/>
            <person name="Chronakova A."/>
        </authorList>
    </citation>
    <scope>NUCLEOTIDE SEQUENCE [LARGE SCALE GENOMIC DNA]</scope>
    <source>
        <strain evidence="9 10">BCCO 10_0856</strain>
    </source>
</reference>
<name>A0ABU4TEY1_9PSEU</name>
<dbReference type="Proteomes" id="UP001285521">
    <property type="component" value="Unassembled WGS sequence"/>
</dbReference>
<dbReference type="InterPro" id="IPR050545">
    <property type="entry name" value="Mycobact_MmpL"/>
</dbReference>
<keyword evidence="5 7" id="KW-1133">Transmembrane helix</keyword>
<evidence type="ECO:0000256" key="1">
    <source>
        <dbReference type="ARBA" id="ARBA00004651"/>
    </source>
</evidence>
<dbReference type="PROSITE" id="PS50156">
    <property type="entry name" value="SSD"/>
    <property type="match status" value="1"/>
</dbReference>
<evidence type="ECO:0000256" key="6">
    <source>
        <dbReference type="ARBA" id="ARBA00023136"/>
    </source>
</evidence>
<dbReference type="PANTHER" id="PTHR33406">
    <property type="entry name" value="MEMBRANE PROTEIN MJ1562-RELATED"/>
    <property type="match status" value="1"/>
</dbReference>
<evidence type="ECO:0000256" key="4">
    <source>
        <dbReference type="ARBA" id="ARBA00022692"/>
    </source>
</evidence>
<dbReference type="Pfam" id="PF03176">
    <property type="entry name" value="MMPL"/>
    <property type="match status" value="2"/>
</dbReference>
<evidence type="ECO:0000256" key="5">
    <source>
        <dbReference type="ARBA" id="ARBA00022989"/>
    </source>
</evidence>
<feature type="transmembrane region" description="Helical" evidence="7">
    <location>
        <begin position="590"/>
        <end position="608"/>
    </location>
</feature>
<accession>A0ABU4TEY1</accession>
<feature type="transmembrane region" description="Helical" evidence="7">
    <location>
        <begin position="223"/>
        <end position="243"/>
    </location>
</feature>
<sequence length="754" mass="80300">MEADQKEREAPPGISKGAKRSLLERIGHGVFRRRILVLVAVVVAIGLALPFGSDVTERLSEGGITATNAEATRADNILNKDFKAGAPHLVFLVKTPGSVEDPAAVKFGTELTDRLAKESGVVQAESFWSLNGAPPLRGEDSKSAMVLVRLAGDENEVSKATTRIVPNIVGKRDGFTVEATGVAQVRAEVNTQSDEDLVRAELIAAPLTLLILLLVFRGVIAALTPLAVGGLAVVGALVMLKVFNMMVPVSVFAVNITIALGLGLAIDYSLFILTRFREELASGSDVKEAIGTTVRTAGRTVVFSALTVAVSMSSLLLFPMNFLRSFAYAGISVVALAALGAVVVLPALLSVLGRKVDALSLQGLFRSRKKAAQTDGSGGFWHRWSLIVMKRPVPFFLIVTALLLVVGSPFLGAKFGESDDRVLPPDAPAHVAAQYIRDNYASKEDSPLTVVLPGVPAQADSTKIGDYATKLSQIGGVTRVDAATGSYIKGEQVAPPDPSSARFDAQVGTWVSIISEPEPYSPQGGDLVAKVRDLPSPSTDRLVGGQAAQLVDARVNVGGALPWVLLFIAVTTFILLFLFTGSLLIPLQAIFMNLLSLTATFGAMVFIFQEGHLRWLVGDFIVTDNVNIRMPILMFCVAFGVSMDYQVFMLSRIKEHHELTSDNVASVAWGLERVGRLVTAAAVIVAVVLFAFATSGLTPVKLLGVGLAIAVIVDATLIRGALMPALMRMCGNGNWWLPGWLRAFHNKFGLSEAR</sequence>
<comment type="similarity">
    <text evidence="2">Belongs to the resistance-nodulation-cell division (RND) (TC 2.A.6) family. MmpL subfamily.</text>
</comment>
<feature type="domain" description="SSD" evidence="8">
    <location>
        <begin position="207"/>
        <end position="351"/>
    </location>
</feature>
<dbReference type="Gene3D" id="1.20.1640.10">
    <property type="entry name" value="Multidrug efflux transporter AcrB transmembrane domain"/>
    <property type="match status" value="2"/>
</dbReference>
<feature type="transmembrane region" description="Helical" evidence="7">
    <location>
        <begin position="677"/>
        <end position="697"/>
    </location>
</feature>
<keyword evidence="10" id="KW-1185">Reference proteome</keyword>
<protein>
    <submittedName>
        <fullName evidence="9">MMPL family transporter</fullName>
    </submittedName>
</protein>
<comment type="caution">
    <text evidence="9">The sequence shown here is derived from an EMBL/GenBank/DDBJ whole genome shotgun (WGS) entry which is preliminary data.</text>
</comment>
<evidence type="ECO:0000313" key="10">
    <source>
        <dbReference type="Proteomes" id="UP001285521"/>
    </source>
</evidence>
<feature type="transmembrane region" description="Helical" evidence="7">
    <location>
        <begin position="393"/>
        <end position="413"/>
    </location>
</feature>
<gene>
    <name evidence="9" type="ORF">SK803_41620</name>
</gene>
<dbReference type="EMBL" id="JAXAVW010000048">
    <property type="protein sequence ID" value="MDX8036734.1"/>
    <property type="molecule type" value="Genomic_DNA"/>
</dbReference>
<organism evidence="9 10">
    <name type="scientific">Lentzea miocenica</name>
    <dbReference type="NCBI Taxonomy" id="3095431"/>
    <lineage>
        <taxon>Bacteria</taxon>
        <taxon>Bacillati</taxon>
        <taxon>Actinomycetota</taxon>
        <taxon>Actinomycetes</taxon>
        <taxon>Pseudonocardiales</taxon>
        <taxon>Pseudonocardiaceae</taxon>
        <taxon>Lentzea</taxon>
    </lineage>
</organism>
<dbReference type="SUPFAM" id="SSF82866">
    <property type="entry name" value="Multidrug efflux transporter AcrB transmembrane domain"/>
    <property type="match status" value="2"/>
</dbReference>
<feature type="transmembrane region" description="Helical" evidence="7">
    <location>
        <begin position="326"/>
        <end position="352"/>
    </location>
</feature>
<evidence type="ECO:0000259" key="8">
    <source>
        <dbReference type="PROSITE" id="PS50156"/>
    </source>
</evidence>
<dbReference type="RefSeq" id="WP_319971728.1">
    <property type="nucleotide sequence ID" value="NZ_JAXAVW010000048.1"/>
</dbReference>
<reference evidence="9 10" key="2">
    <citation type="submission" date="2023-11" db="EMBL/GenBank/DDBJ databases">
        <authorList>
            <person name="Lara A.C."/>
            <person name="Chronakova A."/>
        </authorList>
    </citation>
    <scope>NUCLEOTIDE SEQUENCE [LARGE SCALE GENOMIC DNA]</scope>
    <source>
        <strain evidence="9 10">BCCO 10_0856</strain>
    </source>
</reference>
<evidence type="ECO:0000256" key="2">
    <source>
        <dbReference type="ARBA" id="ARBA00010157"/>
    </source>
</evidence>
<dbReference type="InterPro" id="IPR000731">
    <property type="entry name" value="SSD"/>
</dbReference>
<dbReference type="PANTHER" id="PTHR33406:SF11">
    <property type="entry name" value="MEMBRANE PROTEIN SCO6666-RELATED"/>
    <property type="match status" value="1"/>
</dbReference>
<feature type="transmembrane region" description="Helical" evidence="7">
    <location>
        <begin position="560"/>
        <end position="578"/>
    </location>
</feature>
<evidence type="ECO:0000256" key="3">
    <source>
        <dbReference type="ARBA" id="ARBA00022475"/>
    </source>
</evidence>
<feature type="transmembrane region" description="Helical" evidence="7">
    <location>
        <begin position="301"/>
        <end position="320"/>
    </location>
</feature>
<feature type="transmembrane region" description="Helical" evidence="7">
    <location>
        <begin position="628"/>
        <end position="648"/>
    </location>
</feature>
<evidence type="ECO:0000313" key="9">
    <source>
        <dbReference type="EMBL" id="MDX8036734.1"/>
    </source>
</evidence>
<feature type="transmembrane region" description="Helical" evidence="7">
    <location>
        <begin position="703"/>
        <end position="722"/>
    </location>
</feature>
<proteinExistence type="inferred from homology"/>
<keyword evidence="6 7" id="KW-0472">Membrane</keyword>
<feature type="transmembrane region" description="Helical" evidence="7">
    <location>
        <begin position="249"/>
        <end position="273"/>
    </location>
</feature>
<comment type="subcellular location">
    <subcellularLocation>
        <location evidence="1">Cell membrane</location>
        <topology evidence="1">Multi-pass membrane protein</topology>
    </subcellularLocation>
</comment>
<dbReference type="InterPro" id="IPR004869">
    <property type="entry name" value="MMPL_dom"/>
</dbReference>
<feature type="transmembrane region" description="Helical" evidence="7">
    <location>
        <begin position="197"/>
        <end position="216"/>
    </location>
</feature>
<feature type="transmembrane region" description="Helical" evidence="7">
    <location>
        <begin position="35"/>
        <end position="53"/>
    </location>
</feature>
<evidence type="ECO:0000256" key="7">
    <source>
        <dbReference type="SAM" id="Phobius"/>
    </source>
</evidence>
<keyword evidence="3" id="KW-1003">Cell membrane</keyword>
<keyword evidence="4 7" id="KW-0812">Transmembrane</keyword>